<dbReference type="InterPro" id="IPR001296">
    <property type="entry name" value="Glyco_trans_1"/>
</dbReference>
<dbReference type="RefSeq" id="WP_068832755.1">
    <property type="nucleotide sequence ID" value="NZ_JBHSMX010000065.1"/>
</dbReference>
<evidence type="ECO:0000256" key="1">
    <source>
        <dbReference type="ARBA" id="ARBA00022676"/>
    </source>
</evidence>
<dbReference type="PANTHER" id="PTHR12526">
    <property type="entry name" value="GLYCOSYLTRANSFERASE"/>
    <property type="match status" value="1"/>
</dbReference>
<protein>
    <submittedName>
        <fullName evidence="5">Glycosyltransferase family 4 protein</fullName>
        <ecNumber evidence="5">2.4.-.-</ecNumber>
    </submittedName>
</protein>
<feature type="domain" description="Glycosyl transferase family 1" evidence="3">
    <location>
        <begin position="205"/>
        <end position="369"/>
    </location>
</feature>
<dbReference type="GO" id="GO:0016757">
    <property type="term" value="F:glycosyltransferase activity"/>
    <property type="evidence" value="ECO:0007669"/>
    <property type="project" value="UniProtKB-KW"/>
</dbReference>
<evidence type="ECO:0000313" key="5">
    <source>
        <dbReference type="EMBL" id="MFC5523450.1"/>
    </source>
</evidence>
<dbReference type="InterPro" id="IPR028098">
    <property type="entry name" value="Glyco_trans_4-like_N"/>
</dbReference>
<comment type="caution">
    <text evidence="5">The sequence shown here is derived from an EMBL/GenBank/DDBJ whole genome shotgun (WGS) entry which is preliminary data.</text>
</comment>
<dbReference type="Proteomes" id="UP001596084">
    <property type="component" value="Unassembled WGS sequence"/>
</dbReference>
<evidence type="ECO:0000259" key="3">
    <source>
        <dbReference type="Pfam" id="PF00534"/>
    </source>
</evidence>
<dbReference type="Gene3D" id="3.40.50.2000">
    <property type="entry name" value="Glycogen Phosphorylase B"/>
    <property type="match status" value="2"/>
</dbReference>
<evidence type="ECO:0000259" key="4">
    <source>
        <dbReference type="Pfam" id="PF13439"/>
    </source>
</evidence>
<reference evidence="6" key="1">
    <citation type="journal article" date="2019" name="Int. J. Syst. Evol. Microbiol.">
        <title>The Global Catalogue of Microorganisms (GCM) 10K type strain sequencing project: providing services to taxonomists for standard genome sequencing and annotation.</title>
        <authorList>
            <consortium name="The Broad Institute Genomics Platform"/>
            <consortium name="The Broad Institute Genome Sequencing Center for Infectious Disease"/>
            <person name="Wu L."/>
            <person name="Ma J."/>
        </authorList>
    </citation>
    <scope>NUCLEOTIDE SEQUENCE [LARGE SCALE GENOMIC DNA]</scope>
    <source>
        <strain evidence="6">CGMCC 4.7277</strain>
    </source>
</reference>
<dbReference type="EMBL" id="JBHSMX010000065">
    <property type="protein sequence ID" value="MFC5523450.1"/>
    <property type="molecule type" value="Genomic_DNA"/>
</dbReference>
<keyword evidence="6" id="KW-1185">Reference proteome</keyword>
<gene>
    <name evidence="5" type="ORF">ACFPP7_21405</name>
</gene>
<dbReference type="CDD" id="cd03801">
    <property type="entry name" value="GT4_PimA-like"/>
    <property type="match status" value="1"/>
</dbReference>
<dbReference type="EC" id="2.4.-.-" evidence="5"/>
<dbReference type="Pfam" id="PF13439">
    <property type="entry name" value="Glyco_transf_4"/>
    <property type="match status" value="1"/>
</dbReference>
<sequence>MNPISSGSGESAAPAHRKLRIAVFNRTFSPTGGGAERYSIALVEQLAARHEIHVFAQEIDHHWPGVTYHRVSAPLRKPRWVNQLWFATATWWATRRGFDVVHSHENTWHGDVQTVHVLPVKYNLFHGRSGWRRALRWVKVVSSPRLLAYLAIERSRFSRRPQRHVIATSPTLKEVLARTYPVSSSVLAVIPPGVSLPARDLDQRVARSRLGLPTQGRFIAFIGNDYQKKGLGTLLEALSGLPADVALVVVGNPSYIERFKQKAMALKVDDRVHFLGHLKDVSPLYEAADVLAHPTLEDTFAMVVLEAMAYGLPVVVSDARYCGIAGLLTDGENALILTSPTDAEQLSGNLARILQEPTFYRQLSAASRQFASQWSWATIASQQEAMYCEIADASSQQDRRSN</sequence>
<keyword evidence="2 5" id="KW-0808">Transferase</keyword>
<accession>A0ABW0QGL6</accession>
<keyword evidence="1 5" id="KW-0328">Glycosyltransferase</keyword>
<evidence type="ECO:0000313" key="6">
    <source>
        <dbReference type="Proteomes" id="UP001596084"/>
    </source>
</evidence>
<feature type="domain" description="Glycosyltransferase subfamily 4-like N-terminal" evidence="4">
    <location>
        <begin position="33"/>
        <end position="195"/>
    </location>
</feature>
<dbReference type="PANTHER" id="PTHR12526:SF510">
    <property type="entry name" value="D-INOSITOL 3-PHOSPHATE GLYCOSYLTRANSFERASE"/>
    <property type="match status" value="1"/>
</dbReference>
<name>A0ABW0QGL6_9BURK</name>
<evidence type="ECO:0000256" key="2">
    <source>
        <dbReference type="ARBA" id="ARBA00022679"/>
    </source>
</evidence>
<dbReference type="SUPFAM" id="SSF53756">
    <property type="entry name" value="UDP-Glycosyltransferase/glycogen phosphorylase"/>
    <property type="match status" value="1"/>
</dbReference>
<proteinExistence type="predicted"/>
<organism evidence="5 6">
    <name type="scientific">Polaromonas jejuensis</name>
    <dbReference type="NCBI Taxonomy" id="457502"/>
    <lineage>
        <taxon>Bacteria</taxon>
        <taxon>Pseudomonadati</taxon>
        <taxon>Pseudomonadota</taxon>
        <taxon>Betaproteobacteria</taxon>
        <taxon>Burkholderiales</taxon>
        <taxon>Comamonadaceae</taxon>
        <taxon>Polaromonas</taxon>
    </lineage>
</organism>
<dbReference type="Pfam" id="PF00534">
    <property type="entry name" value="Glycos_transf_1"/>
    <property type="match status" value="1"/>
</dbReference>